<sequence length="400" mass="43257">MVEPHTGRTLQLDDSKSPPVRIAQDSPLLRLPAALKNMIYELATPSSTTLLLRAERRTTTKGTTYRIYPDLPVLTAVCRETRNEYPLELYHADNTFLFTDGMFNRGVLAAFFNARGKAAEAIASLKANFVATLGHAKASEQAASQQQPASSAPSASSVPVSGVLFGVPGEIRNIFYTKVLCKSAPILLSASTTGPGKCVTKPGPPFLVSVSRRTRQEGLPIYYASNTFYLTDSMFAVNGAISAFVARSPEVAKHLFKVIAGHIHHIGTDSHYKLQRTHARFMVEKTADGALHLRDVSMGEVDLRVCRARLKGPEVCTCTVQRLVLEAMEEDTLASLESGVAEMAIEGPVVAPRAVAAGTKPWISNPLVRLLIRYAALVQAYEHAPGPEEVCGVCGRVKGI</sequence>
<dbReference type="Proteomes" id="UP001324427">
    <property type="component" value="Unassembled WGS sequence"/>
</dbReference>
<dbReference type="InterPro" id="IPR038883">
    <property type="entry name" value="AN11006-like"/>
</dbReference>
<evidence type="ECO:0000313" key="1">
    <source>
        <dbReference type="EMBL" id="KAK4540588.1"/>
    </source>
</evidence>
<evidence type="ECO:0000313" key="2">
    <source>
        <dbReference type="Proteomes" id="UP001324427"/>
    </source>
</evidence>
<dbReference type="EMBL" id="JAVFHQ010000065">
    <property type="protein sequence ID" value="KAK4540588.1"/>
    <property type="molecule type" value="Genomic_DNA"/>
</dbReference>
<organism evidence="1 2">
    <name type="scientific">Oleoguttula mirabilis</name>
    <dbReference type="NCBI Taxonomy" id="1507867"/>
    <lineage>
        <taxon>Eukaryota</taxon>
        <taxon>Fungi</taxon>
        <taxon>Dikarya</taxon>
        <taxon>Ascomycota</taxon>
        <taxon>Pezizomycotina</taxon>
        <taxon>Dothideomycetes</taxon>
        <taxon>Dothideomycetidae</taxon>
        <taxon>Mycosphaerellales</taxon>
        <taxon>Teratosphaeriaceae</taxon>
        <taxon>Oleoguttula</taxon>
    </lineage>
</organism>
<proteinExistence type="predicted"/>
<keyword evidence="2" id="KW-1185">Reference proteome</keyword>
<reference evidence="1 2" key="1">
    <citation type="submission" date="2021-11" db="EMBL/GenBank/DDBJ databases">
        <title>Black yeast isolated from Biological Soil Crust.</title>
        <authorList>
            <person name="Kurbessoian T."/>
        </authorList>
    </citation>
    <scope>NUCLEOTIDE SEQUENCE [LARGE SCALE GENOMIC DNA]</scope>
    <source>
        <strain evidence="1 2">CCFEE 5522</strain>
    </source>
</reference>
<gene>
    <name evidence="1" type="ORF">LTR36_009118</name>
</gene>
<accession>A0AAV9J6Z0</accession>
<dbReference type="PANTHER" id="PTHR42085:SF1">
    <property type="entry name" value="F-BOX DOMAIN-CONTAINING PROTEIN"/>
    <property type="match status" value="1"/>
</dbReference>
<dbReference type="PANTHER" id="PTHR42085">
    <property type="entry name" value="F-BOX DOMAIN-CONTAINING PROTEIN"/>
    <property type="match status" value="1"/>
</dbReference>
<name>A0AAV9J6Z0_9PEZI</name>
<dbReference type="AlphaFoldDB" id="A0AAV9J6Z0"/>
<protein>
    <submittedName>
        <fullName evidence="1">Uncharacterized protein</fullName>
    </submittedName>
</protein>
<comment type="caution">
    <text evidence="1">The sequence shown here is derived from an EMBL/GenBank/DDBJ whole genome shotgun (WGS) entry which is preliminary data.</text>
</comment>